<accession>A0A418Y0Y9</accession>
<dbReference type="Proteomes" id="UP000284006">
    <property type="component" value="Unassembled WGS sequence"/>
</dbReference>
<dbReference type="AlphaFoldDB" id="A0A418Y0Y9"/>
<name>A0A418Y0Y9_9BURK</name>
<dbReference type="CDD" id="cd00093">
    <property type="entry name" value="HTH_XRE"/>
    <property type="match status" value="1"/>
</dbReference>
<dbReference type="InterPro" id="IPR001387">
    <property type="entry name" value="Cro/C1-type_HTH"/>
</dbReference>
<dbReference type="PROSITE" id="PS50943">
    <property type="entry name" value="HTH_CROC1"/>
    <property type="match status" value="1"/>
</dbReference>
<dbReference type="SUPFAM" id="SSF47413">
    <property type="entry name" value="lambda repressor-like DNA-binding domains"/>
    <property type="match status" value="1"/>
</dbReference>
<dbReference type="EMBL" id="QYUP01000088">
    <property type="protein sequence ID" value="RJG19090.1"/>
    <property type="molecule type" value="Genomic_DNA"/>
</dbReference>
<dbReference type="InterPro" id="IPR010982">
    <property type="entry name" value="Lambda_DNA-bd_dom_sf"/>
</dbReference>
<evidence type="ECO:0000313" key="4">
    <source>
        <dbReference type="Proteomes" id="UP000284006"/>
    </source>
</evidence>
<dbReference type="RefSeq" id="WP_119810460.1">
    <property type="nucleotide sequence ID" value="NZ_QYUP01000088.1"/>
</dbReference>
<feature type="domain" description="HTH cro/C1-type" evidence="2">
    <location>
        <begin position="25"/>
        <end position="73"/>
    </location>
</feature>
<sequence>MKSLRDPQRPPTHPGAILREDVLPALRITQTEFARLLGVSRLTVSELVNEKRAMSPSMAVRLEILLNTSAETWLKMQQSRDLWEARRESTGIAVKPLPARYLAALDMQE</sequence>
<protein>
    <submittedName>
        <fullName evidence="3">Addiction module antidote protein, HigA family</fullName>
    </submittedName>
</protein>
<dbReference type="Gene3D" id="1.10.260.40">
    <property type="entry name" value="lambda repressor-like DNA-binding domains"/>
    <property type="match status" value="1"/>
</dbReference>
<dbReference type="PANTHER" id="PTHR36924:SF1">
    <property type="entry name" value="ANTITOXIN HIGA-1"/>
    <property type="match status" value="1"/>
</dbReference>
<reference evidence="3 4" key="1">
    <citation type="submission" date="2018-09" db="EMBL/GenBank/DDBJ databases">
        <authorList>
            <person name="Zhu H."/>
        </authorList>
    </citation>
    <scope>NUCLEOTIDE SEQUENCE [LARGE SCALE GENOMIC DNA]</scope>
    <source>
        <strain evidence="3 4">K1S02-61</strain>
    </source>
</reference>
<dbReference type="SMART" id="SM00530">
    <property type="entry name" value="HTH_XRE"/>
    <property type="match status" value="1"/>
</dbReference>
<keyword evidence="4" id="KW-1185">Reference proteome</keyword>
<comment type="caution">
    <text evidence="3">The sequence shown here is derived from an EMBL/GenBank/DDBJ whole genome shotgun (WGS) entry which is preliminary data.</text>
</comment>
<evidence type="ECO:0000256" key="1">
    <source>
        <dbReference type="ARBA" id="ARBA00023125"/>
    </source>
</evidence>
<evidence type="ECO:0000313" key="3">
    <source>
        <dbReference type="EMBL" id="RJG19090.1"/>
    </source>
</evidence>
<evidence type="ECO:0000259" key="2">
    <source>
        <dbReference type="PROSITE" id="PS50943"/>
    </source>
</evidence>
<dbReference type="PANTHER" id="PTHR36924">
    <property type="entry name" value="ANTITOXIN HIGA-1"/>
    <property type="match status" value="1"/>
</dbReference>
<organism evidence="3 4">
    <name type="scientific">Massilia cavernae</name>
    <dbReference type="NCBI Taxonomy" id="2320864"/>
    <lineage>
        <taxon>Bacteria</taxon>
        <taxon>Pseudomonadati</taxon>
        <taxon>Pseudomonadota</taxon>
        <taxon>Betaproteobacteria</taxon>
        <taxon>Burkholderiales</taxon>
        <taxon>Oxalobacteraceae</taxon>
        <taxon>Telluria group</taxon>
        <taxon>Massilia</taxon>
    </lineage>
</organism>
<dbReference type="OrthoDB" id="5297543at2"/>
<gene>
    <name evidence="3" type="primary">higA</name>
    <name evidence="3" type="ORF">D3872_09035</name>
</gene>
<dbReference type="InterPro" id="IPR013430">
    <property type="entry name" value="Toxin_antidote_HigA"/>
</dbReference>
<proteinExistence type="predicted"/>
<dbReference type="NCBIfam" id="TIGR02607">
    <property type="entry name" value="antidote_HigA"/>
    <property type="match status" value="1"/>
</dbReference>
<dbReference type="Pfam" id="PF01381">
    <property type="entry name" value="HTH_3"/>
    <property type="match status" value="1"/>
</dbReference>
<dbReference type="GO" id="GO:0003677">
    <property type="term" value="F:DNA binding"/>
    <property type="evidence" value="ECO:0007669"/>
    <property type="project" value="UniProtKB-KW"/>
</dbReference>
<keyword evidence="1" id="KW-0238">DNA-binding</keyword>